<protein>
    <submittedName>
        <fullName evidence="2">DUF2917 domain-containing protein</fullName>
    </submittedName>
</protein>
<dbReference type="AlphaFoldDB" id="A0A6M3ZYX0"/>
<gene>
    <name evidence="2" type="ORF">C798_27205</name>
</gene>
<feature type="region of interest" description="Disordered" evidence="1">
    <location>
        <begin position="84"/>
        <end position="107"/>
    </location>
</feature>
<accession>A0A6M3ZYX0</accession>
<reference evidence="2 3" key="1">
    <citation type="journal article" date="2012" name="J. Bacteriol.">
        <title>Genome sequence of the pathogenic Herbaspirillum seropedicae strain Os34, isolated from rice roots.</title>
        <authorList>
            <person name="Ye W."/>
            <person name="Ye S."/>
            <person name="Liu J."/>
            <person name="Chang S."/>
            <person name="Chen M."/>
            <person name="Zhu B."/>
            <person name="Guo L."/>
            <person name="An Q."/>
        </authorList>
    </citation>
    <scope>NUCLEOTIDE SEQUENCE [LARGE SCALE GENOMIC DNA]</scope>
    <source>
        <strain evidence="2 3">Os34</strain>
    </source>
</reference>
<evidence type="ECO:0000313" key="3">
    <source>
        <dbReference type="Proteomes" id="UP000501648"/>
    </source>
</evidence>
<proteinExistence type="predicted"/>
<evidence type="ECO:0000256" key="1">
    <source>
        <dbReference type="SAM" id="MobiDB-lite"/>
    </source>
</evidence>
<dbReference type="Proteomes" id="UP000501648">
    <property type="component" value="Chromosome"/>
</dbReference>
<name>A0A6M3ZYX0_9BURK</name>
<sequence length="122" mass="13698">MQEGQVHARQLRGGVRIRVTRGPVWLTISGCRDDIWLTPARSFEYHGRGLATFEAVYGAAEFTVSPLRPRRGWRSWFSGADASEQGADRHAQASLVPGGNHSKNDDTMRISKLLPHGLIRWF</sequence>
<evidence type="ECO:0000313" key="2">
    <source>
        <dbReference type="EMBL" id="QJQ03798.1"/>
    </source>
</evidence>
<dbReference type="Pfam" id="PF11142">
    <property type="entry name" value="DUF2917"/>
    <property type="match status" value="1"/>
</dbReference>
<organism evidence="2 3">
    <name type="scientific">Herbaspirillum rubrisubalbicans Os34</name>
    <dbReference type="NCBI Taxonomy" id="1235827"/>
    <lineage>
        <taxon>Bacteria</taxon>
        <taxon>Pseudomonadati</taxon>
        <taxon>Pseudomonadota</taxon>
        <taxon>Betaproteobacteria</taxon>
        <taxon>Burkholderiales</taxon>
        <taxon>Oxalobacteraceae</taxon>
        <taxon>Herbaspirillum</taxon>
    </lineage>
</organism>
<dbReference type="EMBL" id="CP008956">
    <property type="protein sequence ID" value="QJQ03798.1"/>
    <property type="molecule type" value="Genomic_DNA"/>
</dbReference>
<dbReference type="InterPro" id="IPR021317">
    <property type="entry name" value="DUF2917"/>
</dbReference>